<dbReference type="NCBIfam" id="NF008165">
    <property type="entry name" value="PRK10917.1-3"/>
    <property type="match status" value="1"/>
</dbReference>
<feature type="domain" description="Helicase ATP-binding" evidence="16">
    <location>
        <begin position="327"/>
        <end position="496"/>
    </location>
</feature>
<keyword evidence="6 15" id="KW-0347">Helicase</keyword>
<dbReference type="GeneID" id="302997682"/>
<dbReference type="STRING" id="869209.Tresu_0467"/>
<dbReference type="SMART" id="SM00487">
    <property type="entry name" value="DEXDc"/>
    <property type="match status" value="1"/>
</dbReference>
<dbReference type="Pfam" id="PF19833">
    <property type="entry name" value="RecG_dom3_C"/>
    <property type="match status" value="1"/>
</dbReference>
<accession>F2NXU9</accession>
<dbReference type="EC" id="5.6.2.4" evidence="13 15"/>
<dbReference type="GO" id="GO:0016887">
    <property type="term" value="F:ATP hydrolysis activity"/>
    <property type="evidence" value="ECO:0007669"/>
    <property type="project" value="RHEA"/>
</dbReference>
<dbReference type="InterPro" id="IPR033454">
    <property type="entry name" value="RecG_wedge"/>
</dbReference>
<protein>
    <recommendedName>
        <fullName evidence="2 15">ATP-dependent DNA helicase RecG</fullName>
        <ecNumber evidence="13 15">5.6.2.4</ecNumber>
    </recommendedName>
</protein>
<evidence type="ECO:0000256" key="13">
    <source>
        <dbReference type="ARBA" id="ARBA00034808"/>
    </source>
</evidence>
<evidence type="ECO:0000259" key="17">
    <source>
        <dbReference type="PROSITE" id="PS51194"/>
    </source>
</evidence>
<keyword evidence="9 15" id="KW-0233">DNA recombination</keyword>
<sequence>MILSELGAAVETLSGVGPAAAKKFASLNIFTVADLLSVFPRDYEDRTKRIPLRDYVNFPKVHTICKVTAHQWFGYGKMKTLKIAITDGSANAWLVAFNRDFLEKSLPEGSIIAVTGKFETKYNELQSSSFEASRISFDGNLADFENIPVPDSAVIPIYPLTEGLTQKVYRKTVAQALKQYAKNISNEIPDKIIKERNLLNKSEAILFVHQPQTLNQAQEARKTLIYEELYLFEYKMLERALMHRGTLPLQDFVPEAYPYFSTPDSETGLEQIRNEFQKSLSPRQKQIFSSLNFELTLDQMNSILEMNRDIDKSQTECNTMLNAPQKLSKPPFSMQRLLQGDVGSGKTLVSFFVCARTIDYGGQCAILAPTELLARQHAENAAKLLEPAGIKTAFLTGNLKASGRQSLLNALRDGNIDIVIGTHALFSRNTQYKNLQLAVIDEQHRFGVTQRESIISKGRISFKHMAHSPDLLMMSATPIPQTLALTAFGDLDISVIKTMPKGRLPVKTYLTVFGNERNVYEAIRKELNAGHQAYFVYPRIAENPQAEQTEKTSLKSAEEMFDFLSKEVYPNFKCALIHGKTDDEQQAEILKKFSSGNIQVLVATTVVEVGVDVPNATCIAIEHAERFGLAELHQLRGRVGRGKFQSYCFLTYSKNITETGISRLKALHQSNDGFFIAEEDLKLRGPGEVFGTAQSGYFALNIADLSRDKEILKTARYNALCQLKQRNP</sequence>
<dbReference type="PROSITE" id="PS51194">
    <property type="entry name" value="HELICASE_CTER"/>
    <property type="match status" value="1"/>
</dbReference>
<evidence type="ECO:0000256" key="8">
    <source>
        <dbReference type="ARBA" id="ARBA00023125"/>
    </source>
</evidence>
<evidence type="ECO:0000256" key="7">
    <source>
        <dbReference type="ARBA" id="ARBA00022840"/>
    </source>
</evidence>
<evidence type="ECO:0000259" key="16">
    <source>
        <dbReference type="PROSITE" id="PS51192"/>
    </source>
</evidence>
<dbReference type="InterPro" id="IPR014001">
    <property type="entry name" value="Helicase_ATP-bd"/>
</dbReference>
<reference evidence="19" key="2">
    <citation type="submission" date="2011-04" db="EMBL/GenBank/DDBJ databases">
        <title>The complete genome of chromosome of Treponema succinifaciens DSM 2489.</title>
        <authorList>
            <person name="Lucas S."/>
            <person name="Copeland A."/>
            <person name="Lapidus A."/>
            <person name="Bruce D."/>
            <person name="Goodwin L."/>
            <person name="Pitluck S."/>
            <person name="Peters L."/>
            <person name="Kyrpides N."/>
            <person name="Mavromatis K."/>
            <person name="Ivanova N."/>
            <person name="Ovchinnikova G."/>
            <person name="Teshima H."/>
            <person name="Detter J.C."/>
            <person name="Tapia R."/>
            <person name="Han C."/>
            <person name="Land M."/>
            <person name="Hauser L."/>
            <person name="Markowitz V."/>
            <person name="Cheng J.-F."/>
            <person name="Hugenholtz P."/>
            <person name="Woyke T."/>
            <person name="Wu D."/>
            <person name="Gronow S."/>
            <person name="Wellnitz S."/>
            <person name="Brambilla E."/>
            <person name="Klenk H.-P."/>
            <person name="Eisen J.A."/>
        </authorList>
    </citation>
    <scope>NUCLEOTIDE SEQUENCE [LARGE SCALE GENOMIC DNA]</scope>
    <source>
        <strain evidence="19">ATCC 33096 / DSM 2489 / 6091</strain>
    </source>
</reference>
<evidence type="ECO:0000256" key="9">
    <source>
        <dbReference type="ARBA" id="ARBA00023172"/>
    </source>
</evidence>
<dbReference type="InterPro" id="IPR004609">
    <property type="entry name" value="ATP-dep_DNA_helicase_RecG"/>
</dbReference>
<dbReference type="GO" id="GO:0003677">
    <property type="term" value="F:DNA binding"/>
    <property type="evidence" value="ECO:0007669"/>
    <property type="project" value="UniProtKB-KW"/>
</dbReference>
<dbReference type="Gene3D" id="2.40.50.140">
    <property type="entry name" value="Nucleic acid-binding proteins"/>
    <property type="match status" value="1"/>
</dbReference>
<dbReference type="Pfam" id="PF00270">
    <property type="entry name" value="DEAD"/>
    <property type="match status" value="1"/>
</dbReference>
<evidence type="ECO:0000256" key="11">
    <source>
        <dbReference type="ARBA" id="ARBA00023235"/>
    </source>
</evidence>
<keyword evidence="11" id="KW-0413">Isomerase</keyword>
<dbReference type="Gene3D" id="3.40.50.300">
    <property type="entry name" value="P-loop containing nucleotide triphosphate hydrolases"/>
    <property type="match status" value="2"/>
</dbReference>
<dbReference type="eggNOG" id="COG1200">
    <property type="taxonomic scope" value="Bacteria"/>
</dbReference>
<dbReference type="GO" id="GO:0006310">
    <property type="term" value="P:DNA recombination"/>
    <property type="evidence" value="ECO:0007669"/>
    <property type="project" value="UniProtKB-UniRule"/>
</dbReference>
<dbReference type="GO" id="GO:0043138">
    <property type="term" value="F:3'-5' DNA helicase activity"/>
    <property type="evidence" value="ECO:0007669"/>
    <property type="project" value="UniProtKB-EC"/>
</dbReference>
<dbReference type="NCBIfam" id="TIGR00643">
    <property type="entry name" value="recG"/>
    <property type="match status" value="1"/>
</dbReference>
<dbReference type="InterPro" id="IPR012340">
    <property type="entry name" value="NA-bd_OB-fold"/>
</dbReference>
<reference evidence="18 19" key="1">
    <citation type="journal article" date="2011" name="Stand. Genomic Sci.">
        <title>Complete genome sequence of Treponema succinifaciens type strain (6091).</title>
        <authorList>
            <person name="Han C."/>
            <person name="Gronow S."/>
            <person name="Teshima H."/>
            <person name="Lapidus A."/>
            <person name="Nolan M."/>
            <person name="Lucas S."/>
            <person name="Hammon N."/>
            <person name="Deshpande S."/>
            <person name="Cheng J.F."/>
            <person name="Zeytun A."/>
            <person name="Tapia R."/>
            <person name="Goodwin L."/>
            <person name="Pitluck S."/>
            <person name="Liolios K."/>
            <person name="Pagani I."/>
            <person name="Ivanova N."/>
            <person name="Mavromatis K."/>
            <person name="Mikhailova N."/>
            <person name="Huntemann M."/>
            <person name="Pati A."/>
            <person name="Chen A."/>
            <person name="Palaniappan K."/>
            <person name="Land M."/>
            <person name="Hauser L."/>
            <person name="Brambilla E.M."/>
            <person name="Rohde M."/>
            <person name="Goker M."/>
            <person name="Woyke T."/>
            <person name="Bristow J."/>
            <person name="Eisen J.A."/>
            <person name="Markowitz V."/>
            <person name="Hugenholtz P."/>
            <person name="Kyrpides N.C."/>
            <person name="Klenk H.P."/>
            <person name="Detter J.C."/>
        </authorList>
    </citation>
    <scope>NUCLEOTIDE SEQUENCE [LARGE SCALE GENOMIC DNA]</scope>
    <source>
        <strain evidence="19">ATCC 33096 / DSM 2489 / 6091</strain>
    </source>
</reference>
<dbReference type="GO" id="GO:0005524">
    <property type="term" value="F:ATP binding"/>
    <property type="evidence" value="ECO:0007669"/>
    <property type="project" value="UniProtKB-KW"/>
</dbReference>
<dbReference type="CDD" id="cd04488">
    <property type="entry name" value="RecG_wedge_OBF"/>
    <property type="match status" value="1"/>
</dbReference>
<dbReference type="HOGENOM" id="CLU_005122_7_1_12"/>
<dbReference type="OrthoDB" id="9804325at2"/>
<evidence type="ECO:0000256" key="4">
    <source>
        <dbReference type="ARBA" id="ARBA00022763"/>
    </source>
</evidence>
<dbReference type="SUPFAM" id="SSF50249">
    <property type="entry name" value="Nucleic acid-binding proteins"/>
    <property type="match status" value="1"/>
</dbReference>
<dbReference type="Pfam" id="PF00271">
    <property type="entry name" value="Helicase_C"/>
    <property type="match status" value="1"/>
</dbReference>
<name>F2NXU9_TRES6</name>
<keyword evidence="10 15" id="KW-0234">DNA repair</keyword>
<comment type="catalytic activity">
    <reaction evidence="14 15">
        <text>ATP + H2O = ADP + phosphate + H(+)</text>
        <dbReference type="Rhea" id="RHEA:13065"/>
        <dbReference type="ChEBI" id="CHEBI:15377"/>
        <dbReference type="ChEBI" id="CHEBI:15378"/>
        <dbReference type="ChEBI" id="CHEBI:30616"/>
        <dbReference type="ChEBI" id="CHEBI:43474"/>
        <dbReference type="ChEBI" id="CHEBI:456216"/>
        <dbReference type="EC" id="5.6.2.4"/>
    </reaction>
</comment>
<dbReference type="PANTHER" id="PTHR47964:SF1">
    <property type="entry name" value="ATP-DEPENDENT DNA HELICASE HOMOLOG RECG, CHLOROPLASTIC"/>
    <property type="match status" value="1"/>
</dbReference>
<comment type="similarity">
    <text evidence="1 15">Belongs to the helicase family. RecG subfamily.</text>
</comment>
<evidence type="ECO:0000256" key="6">
    <source>
        <dbReference type="ARBA" id="ARBA00022806"/>
    </source>
</evidence>
<evidence type="ECO:0000256" key="15">
    <source>
        <dbReference type="RuleBase" id="RU363016"/>
    </source>
</evidence>
<evidence type="ECO:0000256" key="10">
    <source>
        <dbReference type="ARBA" id="ARBA00023204"/>
    </source>
</evidence>
<dbReference type="RefSeq" id="WP_013700726.1">
    <property type="nucleotide sequence ID" value="NC_015385.1"/>
</dbReference>
<dbReference type="GO" id="GO:0006281">
    <property type="term" value="P:DNA repair"/>
    <property type="evidence" value="ECO:0007669"/>
    <property type="project" value="UniProtKB-UniRule"/>
</dbReference>
<keyword evidence="3 15" id="KW-0547">Nucleotide-binding</keyword>
<feature type="domain" description="Helicase C-terminal" evidence="17">
    <location>
        <begin position="515"/>
        <end position="687"/>
    </location>
</feature>
<evidence type="ECO:0000256" key="5">
    <source>
        <dbReference type="ARBA" id="ARBA00022801"/>
    </source>
</evidence>
<keyword evidence="7 15" id="KW-0067">ATP-binding</keyword>
<evidence type="ECO:0000256" key="14">
    <source>
        <dbReference type="ARBA" id="ARBA00048988"/>
    </source>
</evidence>
<evidence type="ECO:0000313" key="18">
    <source>
        <dbReference type="EMBL" id="AEB13419.1"/>
    </source>
</evidence>
<dbReference type="PANTHER" id="PTHR47964">
    <property type="entry name" value="ATP-DEPENDENT DNA HELICASE HOMOLOG RECG, CHLOROPLASTIC"/>
    <property type="match status" value="1"/>
</dbReference>
<keyword evidence="4 15" id="KW-0227">DNA damage</keyword>
<dbReference type="InterPro" id="IPR045562">
    <property type="entry name" value="RecG_dom3_C"/>
</dbReference>
<evidence type="ECO:0000256" key="3">
    <source>
        <dbReference type="ARBA" id="ARBA00022741"/>
    </source>
</evidence>
<proteinExistence type="inferred from homology"/>
<dbReference type="SUPFAM" id="SSF52540">
    <property type="entry name" value="P-loop containing nucleoside triphosphate hydrolases"/>
    <property type="match status" value="1"/>
</dbReference>
<dbReference type="SMART" id="SM00490">
    <property type="entry name" value="HELICc"/>
    <property type="match status" value="1"/>
</dbReference>
<evidence type="ECO:0000256" key="1">
    <source>
        <dbReference type="ARBA" id="ARBA00007504"/>
    </source>
</evidence>
<dbReference type="InterPro" id="IPR001650">
    <property type="entry name" value="Helicase_C-like"/>
</dbReference>
<dbReference type="InterPro" id="IPR047112">
    <property type="entry name" value="RecG/Mfd"/>
</dbReference>
<organism evidence="18 19">
    <name type="scientific">Treponema succinifaciens (strain ATCC 33096 / DSM 2489 / 6091)</name>
    <dbReference type="NCBI Taxonomy" id="869209"/>
    <lineage>
        <taxon>Bacteria</taxon>
        <taxon>Pseudomonadati</taxon>
        <taxon>Spirochaetota</taxon>
        <taxon>Spirochaetia</taxon>
        <taxon>Spirochaetales</taxon>
        <taxon>Treponemataceae</taxon>
        <taxon>Treponema</taxon>
    </lineage>
</organism>
<comment type="function">
    <text evidence="15">Plays a critical role in recombination and DNA repair. Helps process Holliday junction intermediates to mature products by catalyzing branch migration. Has replication fork regression activity, unwinds stalled or blocked replication forks to make a HJ that can be resolved. Has a DNA unwinding activity characteristic of a DNA helicase with 3'-5' polarity.</text>
</comment>
<dbReference type="Pfam" id="PF17191">
    <property type="entry name" value="RecG_wedge"/>
    <property type="match status" value="1"/>
</dbReference>
<dbReference type="InterPro" id="IPR011545">
    <property type="entry name" value="DEAD/DEAH_box_helicase_dom"/>
</dbReference>
<dbReference type="InterPro" id="IPR027417">
    <property type="entry name" value="P-loop_NTPase"/>
</dbReference>
<evidence type="ECO:0000256" key="2">
    <source>
        <dbReference type="ARBA" id="ARBA00017846"/>
    </source>
</evidence>
<keyword evidence="5 15" id="KW-0378">Hydrolase</keyword>
<dbReference type="Proteomes" id="UP000006852">
    <property type="component" value="Chromosome"/>
</dbReference>
<keyword evidence="8" id="KW-0238">DNA-binding</keyword>
<keyword evidence="19" id="KW-1185">Reference proteome</keyword>
<evidence type="ECO:0000313" key="19">
    <source>
        <dbReference type="Proteomes" id="UP000006852"/>
    </source>
</evidence>
<dbReference type="KEGG" id="tsu:Tresu_0467"/>
<comment type="catalytic activity">
    <reaction evidence="12 15">
        <text>Couples ATP hydrolysis with the unwinding of duplex DNA by translocating in the 3'-5' direction.</text>
        <dbReference type="EC" id="5.6.2.4"/>
    </reaction>
</comment>
<evidence type="ECO:0000256" key="12">
    <source>
        <dbReference type="ARBA" id="ARBA00034617"/>
    </source>
</evidence>
<gene>
    <name evidence="18" type="ordered locus">Tresu_0467</name>
</gene>
<dbReference type="PROSITE" id="PS51192">
    <property type="entry name" value="HELICASE_ATP_BIND_1"/>
    <property type="match status" value="1"/>
</dbReference>
<dbReference type="AlphaFoldDB" id="F2NXU9"/>
<dbReference type="EMBL" id="CP002631">
    <property type="protein sequence ID" value="AEB13419.1"/>
    <property type="molecule type" value="Genomic_DNA"/>
</dbReference>